<evidence type="ECO:0000256" key="6">
    <source>
        <dbReference type="ARBA" id="ARBA00023242"/>
    </source>
</evidence>
<keyword evidence="11" id="KW-1185">Reference proteome</keyword>
<dbReference type="Pfam" id="PF04046">
    <property type="entry name" value="PSP"/>
    <property type="match status" value="1"/>
</dbReference>
<feature type="compositionally biased region" description="Low complexity" evidence="8">
    <location>
        <begin position="422"/>
        <end position="446"/>
    </location>
</feature>
<organism evidence="10 11">
    <name type="scientific">Trapa natans</name>
    <name type="common">Water chestnut</name>
    <dbReference type="NCBI Taxonomy" id="22666"/>
    <lineage>
        <taxon>Eukaryota</taxon>
        <taxon>Viridiplantae</taxon>
        <taxon>Streptophyta</taxon>
        <taxon>Embryophyta</taxon>
        <taxon>Tracheophyta</taxon>
        <taxon>Spermatophyta</taxon>
        <taxon>Magnoliopsida</taxon>
        <taxon>eudicotyledons</taxon>
        <taxon>Gunneridae</taxon>
        <taxon>Pentapetalae</taxon>
        <taxon>rosids</taxon>
        <taxon>malvids</taxon>
        <taxon>Myrtales</taxon>
        <taxon>Lythraceae</taxon>
        <taxon>Trapa</taxon>
    </lineage>
</organism>
<evidence type="ECO:0000313" key="11">
    <source>
        <dbReference type="Proteomes" id="UP001346149"/>
    </source>
</evidence>
<dbReference type="GO" id="GO:0005654">
    <property type="term" value="C:nucleoplasm"/>
    <property type="evidence" value="ECO:0007669"/>
    <property type="project" value="UniProtKB-SubCell"/>
</dbReference>
<evidence type="ECO:0000256" key="8">
    <source>
        <dbReference type="SAM" id="MobiDB-lite"/>
    </source>
</evidence>
<dbReference type="PANTHER" id="PTHR13316">
    <property type="entry name" value="ZINC FINGER, CCHC DOMAIN CONTAINING 8"/>
    <property type="match status" value="1"/>
</dbReference>
<feature type="compositionally biased region" description="Basic and acidic residues" evidence="8">
    <location>
        <begin position="344"/>
        <end position="384"/>
    </location>
</feature>
<comment type="subcellular location">
    <subcellularLocation>
        <location evidence="1">Nucleus</location>
        <location evidence="1">Nucleoplasm</location>
    </subcellularLocation>
</comment>
<feature type="region of interest" description="Disordered" evidence="8">
    <location>
        <begin position="268"/>
        <end position="448"/>
    </location>
</feature>
<gene>
    <name evidence="10" type="ORF">SAY86_012992</name>
</gene>
<feature type="compositionally biased region" description="Polar residues" evidence="8">
    <location>
        <begin position="330"/>
        <end position="343"/>
    </location>
</feature>
<protein>
    <recommendedName>
        <fullName evidence="9">CCHC-type domain-containing protein</fullName>
    </recommendedName>
</protein>
<dbReference type="GO" id="GO:0071013">
    <property type="term" value="C:catalytic step 2 spliceosome"/>
    <property type="evidence" value="ECO:0007669"/>
    <property type="project" value="TreeGrafter"/>
</dbReference>
<sequence>MPMETGDVLQPKCEVTSGVEGNEPCVSGSKRARATYEEEQPSVRVVYNSLTRASKQKLDELLQQWSEWQGQQVPSPDDTNELLESGERTVFPALCVGEEKKSTVSFWIDLPPKKRQCDEFVALNDNTVPLYDRGLGFRLTTGDGSSNLEGGLEIIDEAARCFNCGSYSHSLKDCTRPRDNVAVNNARKEKSKKNKHAASTRYYESLPAGKFDGLKPGALDPETRKLLGLGELDPPPWLNRMRELGYPPGYLDIDGDDDQHSRIMIFADGETKPENEELVEDGEIPGEPSRRKTVEFPGINSPIPENSDERLWTPGNSQSDYSSKHRVHHQSSYSSEQTTNRSYHSNDHNTRRSAHSREDHSTRRSSHSREDHSTRRSPHSREDYSPSNNGLSGLPSRGIRESSHSYPSRRSFEHNMYEGSEESPQLLPSSSSSSSSSSLSSTSFPSQVWRITLAPVPHRLYDRFDRDCEISNVSKMGLND</sequence>
<dbReference type="InterPro" id="IPR001878">
    <property type="entry name" value="Znf_CCHC"/>
</dbReference>
<evidence type="ECO:0000256" key="7">
    <source>
        <dbReference type="PROSITE-ProRule" id="PRU00047"/>
    </source>
</evidence>
<dbReference type="InterPro" id="IPR052115">
    <property type="entry name" value="NEXT_complex_subunit_ZCCHC8"/>
</dbReference>
<name>A0AAN7LT28_TRANT</name>
<keyword evidence="3" id="KW-0479">Metal-binding</keyword>
<reference evidence="10 11" key="1">
    <citation type="journal article" date="2023" name="Hortic Res">
        <title>Pangenome of water caltrop reveals structural variations and asymmetric subgenome divergence after allopolyploidization.</title>
        <authorList>
            <person name="Zhang X."/>
            <person name="Chen Y."/>
            <person name="Wang L."/>
            <person name="Yuan Y."/>
            <person name="Fang M."/>
            <person name="Shi L."/>
            <person name="Lu R."/>
            <person name="Comes H.P."/>
            <person name="Ma Y."/>
            <person name="Chen Y."/>
            <person name="Huang G."/>
            <person name="Zhou Y."/>
            <person name="Zheng Z."/>
            <person name="Qiu Y."/>
        </authorList>
    </citation>
    <scope>NUCLEOTIDE SEQUENCE [LARGE SCALE GENOMIC DNA]</scope>
    <source>
        <strain evidence="10">F231</strain>
    </source>
</reference>
<dbReference type="GO" id="GO:0003723">
    <property type="term" value="F:RNA binding"/>
    <property type="evidence" value="ECO:0007669"/>
    <property type="project" value="TreeGrafter"/>
</dbReference>
<evidence type="ECO:0000256" key="5">
    <source>
        <dbReference type="ARBA" id="ARBA00022833"/>
    </source>
</evidence>
<dbReference type="SMART" id="SM00581">
    <property type="entry name" value="PSP"/>
    <property type="match status" value="1"/>
</dbReference>
<dbReference type="EMBL" id="JAXQNO010000007">
    <property type="protein sequence ID" value="KAK4794998.1"/>
    <property type="molecule type" value="Genomic_DNA"/>
</dbReference>
<evidence type="ECO:0000313" key="10">
    <source>
        <dbReference type="EMBL" id="KAK4794998.1"/>
    </source>
</evidence>
<proteinExistence type="inferred from homology"/>
<dbReference type="PANTHER" id="PTHR13316:SF0">
    <property type="entry name" value="ZINC FINGER CCHC DOMAIN-CONTAINING PROTEIN 8"/>
    <property type="match status" value="1"/>
</dbReference>
<dbReference type="PROSITE" id="PS50158">
    <property type="entry name" value="ZF_CCHC"/>
    <property type="match status" value="1"/>
</dbReference>
<evidence type="ECO:0000256" key="2">
    <source>
        <dbReference type="ARBA" id="ARBA00007497"/>
    </source>
</evidence>
<dbReference type="AlphaFoldDB" id="A0AAN7LT28"/>
<comment type="similarity">
    <text evidence="2">Belongs to the ZCCHC8 family.</text>
</comment>
<evidence type="ECO:0000256" key="1">
    <source>
        <dbReference type="ARBA" id="ARBA00004642"/>
    </source>
</evidence>
<dbReference type="GO" id="GO:0008270">
    <property type="term" value="F:zinc ion binding"/>
    <property type="evidence" value="ECO:0007669"/>
    <property type="project" value="UniProtKB-KW"/>
</dbReference>
<evidence type="ECO:0000256" key="3">
    <source>
        <dbReference type="ARBA" id="ARBA00022723"/>
    </source>
</evidence>
<keyword evidence="5" id="KW-0862">Zinc</keyword>
<comment type="caution">
    <text evidence="10">The sequence shown here is derived from an EMBL/GenBank/DDBJ whole genome shotgun (WGS) entry which is preliminary data.</text>
</comment>
<keyword evidence="6" id="KW-0539">Nucleus</keyword>
<dbReference type="Proteomes" id="UP001346149">
    <property type="component" value="Unassembled WGS sequence"/>
</dbReference>
<evidence type="ECO:0000256" key="4">
    <source>
        <dbReference type="ARBA" id="ARBA00022771"/>
    </source>
</evidence>
<evidence type="ECO:0000259" key="9">
    <source>
        <dbReference type="PROSITE" id="PS50158"/>
    </source>
</evidence>
<feature type="domain" description="CCHC-type" evidence="9">
    <location>
        <begin position="160"/>
        <end position="176"/>
    </location>
</feature>
<keyword evidence="4 7" id="KW-0863">Zinc-finger</keyword>
<dbReference type="InterPro" id="IPR006568">
    <property type="entry name" value="PSP_pro-rich"/>
</dbReference>
<accession>A0AAN7LT28</accession>